<gene>
    <name evidence="3" type="ORF">GCM10010307_51920</name>
</gene>
<name>A0ABN3R8F7_9ACTN</name>
<dbReference type="InterPro" id="IPR015943">
    <property type="entry name" value="WD40/YVTN_repeat-like_dom_sf"/>
</dbReference>
<dbReference type="SUPFAM" id="SSF69322">
    <property type="entry name" value="Tricorn protease domain 2"/>
    <property type="match status" value="1"/>
</dbReference>
<dbReference type="EMBL" id="BAAASJ010000063">
    <property type="protein sequence ID" value="GAA2646333.1"/>
    <property type="molecule type" value="Genomic_DNA"/>
</dbReference>
<evidence type="ECO:0000313" key="3">
    <source>
        <dbReference type="EMBL" id="GAA2646333.1"/>
    </source>
</evidence>
<dbReference type="InterPro" id="IPR024983">
    <property type="entry name" value="CHAT_dom"/>
</dbReference>
<dbReference type="Pfam" id="PF12770">
    <property type="entry name" value="CHAT"/>
    <property type="match status" value="1"/>
</dbReference>
<dbReference type="InterPro" id="IPR001680">
    <property type="entry name" value="WD40_rpt"/>
</dbReference>
<dbReference type="Proteomes" id="UP001500151">
    <property type="component" value="Unassembled WGS sequence"/>
</dbReference>
<evidence type="ECO:0000313" key="4">
    <source>
        <dbReference type="Proteomes" id="UP001500151"/>
    </source>
</evidence>
<proteinExistence type="predicted"/>
<keyword evidence="4" id="KW-1185">Reference proteome</keyword>
<evidence type="ECO:0000259" key="2">
    <source>
        <dbReference type="Pfam" id="PF12770"/>
    </source>
</evidence>
<organism evidence="3 4">
    <name type="scientific">Streptomyces vastus</name>
    <dbReference type="NCBI Taxonomy" id="285451"/>
    <lineage>
        <taxon>Bacteria</taxon>
        <taxon>Bacillati</taxon>
        <taxon>Actinomycetota</taxon>
        <taxon>Actinomycetes</taxon>
        <taxon>Kitasatosporales</taxon>
        <taxon>Streptomycetaceae</taxon>
        <taxon>Streptomyces</taxon>
    </lineage>
</organism>
<dbReference type="Gene3D" id="2.130.10.10">
    <property type="entry name" value="YVTN repeat-like/Quinoprotein amine dehydrogenase"/>
    <property type="match status" value="1"/>
</dbReference>
<evidence type="ECO:0000256" key="1">
    <source>
        <dbReference type="SAM" id="MobiDB-lite"/>
    </source>
</evidence>
<comment type="caution">
    <text evidence="3">The sequence shown here is derived from an EMBL/GenBank/DDBJ whole genome shotgun (WGS) entry which is preliminary data.</text>
</comment>
<dbReference type="SMART" id="SM00320">
    <property type="entry name" value="WD40"/>
    <property type="match status" value="4"/>
</dbReference>
<feature type="domain" description="CHAT" evidence="2">
    <location>
        <begin position="851"/>
        <end position="963"/>
    </location>
</feature>
<protein>
    <recommendedName>
        <fullName evidence="2">CHAT domain-containing protein</fullName>
    </recommendedName>
</protein>
<reference evidence="3 4" key="1">
    <citation type="journal article" date="2019" name="Int. J. Syst. Evol. Microbiol.">
        <title>The Global Catalogue of Microorganisms (GCM) 10K type strain sequencing project: providing services to taxonomists for standard genome sequencing and annotation.</title>
        <authorList>
            <consortium name="The Broad Institute Genomics Platform"/>
            <consortium name="The Broad Institute Genome Sequencing Center for Infectious Disease"/>
            <person name="Wu L."/>
            <person name="Ma J."/>
        </authorList>
    </citation>
    <scope>NUCLEOTIDE SEQUENCE [LARGE SCALE GENOMIC DNA]</scope>
    <source>
        <strain evidence="3 4">JCM 4524</strain>
    </source>
</reference>
<sequence>MPLTGRLPLPWKGGSADIDVPSLLGLLESMAGHDPSARDLALTLKYASARVQSFGPAAQEDVPSYVRYAQATLEIAVEWKMPVVERWAVAWLTASRLPHLQMRWSSRSRDGRARLDGRASGDAQTMASSNTGICLGTGSGDVETWAPGGGTKRVGDLPPAVWTVAANADWIFAGGPNAHFLGRGPTSSVPWPKLPHTAGISAAAVTDDGLVVSGDEHGVIQVCEPGGQWSELPVRRQSKVIAVAVDEGRISAVWRDGQVAVLGRAPDEGRVRADQNLGGTVVCAAWAADGQLAFALDRDTSVRVLSEGAVRTVWRHQGVRMLAWSPGGRLASTGADHRIRTTLPVPNAEPDELGVESRVTAMAFVTDDSLVTAHGRELTQWDLARSGSDDPTFEADDKITAVGLDPDDRGRSAAGTRLGLLREYDGRGSAMQWDPSRVTGTVHQLVRHRRGWLVASQGGAYWWSPEAGDPRRLSNRLCLAVATWRGSPVYGRYAEVVYQKDVQGGSPVPLLEFEVPVRDIAVGADGCLAALDCAGTVQVICPDGRRWRREKAGDRLLACLADGPLVLSAADAVVSELSRRGNRHYAQLRSGALSVAAVDSGELAAVYSDAGVVVFGRAGTQAPMDSPVVAEAPGSYAVVAAAPGRTVAAGRGRMAGFDRGGEETGKLSTAGTVNLCVGQEKVGCRVRFPGGGNTVLADTELARFQEGASSDHVGRLSEAVDLGGRLGDRLWFAGLDQEIDRARGTDPGQPVRINWLIEDSHLVDHPWELLHPAGGPLCWFDAPPVTMVRVVAPGTSHMAGAVSGTRAGRPRMLVVRTRDVLLIGVDDAYDQMRRRTRRSNVRLVSSMPEIVNTVEDLDRALTVADVLHLWAHSGPDGVVLPSGGPVPVSDMARRISNTGVRLVVLVGCRSAGLGRELVRHGVEAVVGMRTAVYNHTVQSLVEELTAQVLAGVPVDLAFVEALRHYVLTGQPGAPAVPLLHLRAGSTGALFHRADTA</sequence>
<feature type="region of interest" description="Disordered" evidence="1">
    <location>
        <begin position="111"/>
        <end position="130"/>
    </location>
</feature>
<accession>A0ABN3R8F7</accession>